<keyword evidence="4 6" id="KW-0238">DNA-binding</keyword>
<organism evidence="9 10">
    <name type="scientific">Sideroxydans lithotrophicus (strain ES-1)</name>
    <dbReference type="NCBI Taxonomy" id="580332"/>
    <lineage>
        <taxon>Bacteria</taxon>
        <taxon>Pseudomonadati</taxon>
        <taxon>Pseudomonadota</taxon>
        <taxon>Betaproteobacteria</taxon>
        <taxon>Nitrosomonadales</taxon>
        <taxon>Gallionellaceae</taxon>
        <taxon>Sideroxydans</taxon>
    </lineage>
</organism>
<dbReference type="InterPro" id="IPR049083">
    <property type="entry name" value="TACO1_YebC_N"/>
</dbReference>
<evidence type="ECO:0000259" key="8">
    <source>
        <dbReference type="Pfam" id="PF20772"/>
    </source>
</evidence>
<keyword evidence="3 6" id="KW-0805">Transcription regulation</keyword>
<dbReference type="NCBIfam" id="NF001030">
    <property type="entry name" value="PRK00110.1"/>
    <property type="match status" value="1"/>
</dbReference>
<keyword evidence="10" id="KW-1185">Reference proteome</keyword>
<keyword evidence="5 6" id="KW-0804">Transcription</keyword>
<dbReference type="Gene3D" id="1.10.10.200">
    <property type="match status" value="1"/>
</dbReference>
<comment type="similarity">
    <text evidence="1 6">Belongs to the TACO1 family.</text>
</comment>
<dbReference type="GO" id="GO:0006355">
    <property type="term" value="P:regulation of DNA-templated transcription"/>
    <property type="evidence" value="ECO:0007669"/>
    <property type="project" value="UniProtKB-UniRule"/>
</dbReference>
<protein>
    <recommendedName>
        <fullName evidence="6">Probable transcriptional regulatory protein Slit_0511</fullName>
    </recommendedName>
</protein>
<dbReference type="Pfam" id="PF01709">
    <property type="entry name" value="Transcrip_reg"/>
    <property type="match status" value="1"/>
</dbReference>
<dbReference type="SUPFAM" id="SSF75625">
    <property type="entry name" value="YebC-like"/>
    <property type="match status" value="1"/>
</dbReference>
<dbReference type="HAMAP" id="MF_00693">
    <property type="entry name" value="Transcrip_reg_TACO1"/>
    <property type="match status" value="1"/>
</dbReference>
<dbReference type="InterPro" id="IPR017856">
    <property type="entry name" value="Integrase-like_N"/>
</dbReference>
<keyword evidence="2 6" id="KW-0963">Cytoplasm</keyword>
<dbReference type="NCBIfam" id="NF009044">
    <property type="entry name" value="PRK12378.1"/>
    <property type="match status" value="1"/>
</dbReference>
<sequence>MAGHSKWANIQHRKGRQDAKRGQIFTRLIKEITVASKLGGSDPDINPRLRLAMEKAYDQNMPKDNVERAIKRGAGELEGVDYMELRYEGYGINGAAVMVDCMTDNKTRTVADVRHAFTKYGGNLGTDGSVSFLFKHCGHMIFAPGTDENALMEVALDAGAEDIVNNDDGSIEVITSPHDFVAVKQRLEAAGFKPEMGEVTMRPENEVVFTGEDAAKMQKLLDALEDVGDVQEVYTNAVMEGQD</sequence>
<comment type="subcellular location">
    <subcellularLocation>
        <location evidence="6">Cytoplasm</location>
    </subcellularLocation>
</comment>
<gene>
    <name evidence="9" type="ordered locus">Slit_0511</name>
</gene>
<accession>D5CMR5</accession>
<dbReference type="RefSeq" id="WP_013028650.1">
    <property type="nucleotide sequence ID" value="NC_013959.1"/>
</dbReference>
<name>D5CMR5_SIDLE</name>
<evidence type="ECO:0000313" key="9">
    <source>
        <dbReference type="EMBL" id="ADE10751.1"/>
    </source>
</evidence>
<dbReference type="InterPro" id="IPR002876">
    <property type="entry name" value="Transcrip_reg_TACO1-like"/>
</dbReference>
<dbReference type="eggNOG" id="COG0217">
    <property type="taxonomic scope" value="Bacteria"/>
</dbReference>
<dbReference type="PANTHER" id="PTHR12532:SF6">
    <property type="entry name" value="TRANSCRIPTIONAL REGULATORY PROTEIN YEBC-RELATED"/>
    <property type="match status" value="1"/>
</dbReference>
<evidence type="ECO:0000259" key="7">
    <source>
        <dbReference type="Pfam" id="PF01709"/>
    </source>
</evidence>
<feature type="domain" description="TACO1/YebC-like second and third" evidence="7">
    <location>
        <begin position="82"/>
        <end position="237"/>
    </location>
</feature>
<dbReference type="InterPro" id="IPR048300">
    <property type="entry name" value="TACO1_YebC-like_2nd/3rd_dom"/>
</dbReference>
<evidence type="ECO:0000256" key="5">
    <source>
        <dbReference type="ARBA" id="ARBA00023163"/>
    </source>
</evidence>
<evidence type="ECO:0000256" key="3">
    <source>
        <dbReference type="ARBA" id="ARBA00023015"/>
    </source>
</evidence>
<dbReference type="InterPro" id="IPR026564">
    <property type="entry name" value="Transcrip_reg_TACO1-like_dom3"/>
</dbReference>
<dbReference type="GO" id="GO:0005829">
    <property type="term" value="C:cytosol"/>
    <property type="evidence" value="ECO:0007669"/>
    <property type="project" value="TreeGrafter"/>
</dbReference>
<dbReference type="PANTHER" id="PTHR12532">
    <property type="entry name" value="TRANSLATIONAL ACTIVATOR OF CYTOCHROME C OXIDASE 1"/>
    <property type="match status" value="1"/>
</dbReference>
<dbReference type="NCBIfam" id="TIGR01033">
    <property type="entry name" value="YebC/PmpR family DNA-binding transcriptional regulator"/>
    <property type="match status" value="1"/>
</dbReference>
<reference evidence="9 10" key="1">
    <citation type="submission" date="2010-03" db="EMBL/GenBank/DDBJ databases">
        <title>Complete sequence of Sideroxydans lithotrophicus ES-1.</title>
        <authorList>
            <consortium name="US DOE Joint Genome Institute"/>
            <person name="Lucas S."/>
            <person name="Copeland A."/>
            <person name="Lapidus A."/>
            <person name="Cheng J.-F."/>
            <person name="Bruce D."/>
            <person name="Goodwin L."/>
            <person name="Pitluck S."/>
            <person name="Munk A.C."/>
            <person name="Detter J.C."/>
            <person name="Han C."/>
            <person name="Tapia R."/>
            <person name="Larimer F."/>
            <person name="Land M."/>
            <person name="Hauser L."/>
            <person name="Kyrpides N."/>
            <person name="Ivanova N."/>
            <person name="Emerson D."/>
            <person name="Woyke T."/>
        </authorList>
    </citation>
    <scope>NUCLEOTIDE SEQUENCE [LARGE SCALE GENOMIC DNA]</scope>
    <source>
        <strain evidence="9 10">ES-1</strain>
    </source>
</reference>
<dbReference type="FunFam" id="3.30.70.980:FF:000002">
    <property type="entry name" value="Probable transcriptional regulatory protein YebC"/>
    <property type="match status" value="1"/>
</dbReference>
<dbReference type="OrthoDB" id="9781053at2"/>
<dbReference type="AlphaFoldDB" id="D5CMR5"/>
<dbReference type="KEGG" id="slt:Slit_0511"/>
<dbReference type="FunFam" id="1.10.10.200:FF:000001">
    <property type="entry name" value="Probable transcriptional regulatory protein YebC"/>
    <property type="match status" value="1"/>
</dbReference>
<dbReference type="GO" id="GO:0003677">
    <property type="term" value="F:DNA binding"/>
    <property type="evidence" value="ECO:0007669"/>
    <property type="project" value="UniProtKB-UniRule"/>
</dbReference>
<evidence type="ECO:0000256" key="1">
    <source>
        <dbReference type="ARBA" id="ARBA00008724"/>
    </source>
</evidence>
<dbReference type="InterPro" id="IPR029072">
    <property type="entry name" value="YebC-like"/>
</dbReference>
<proteinExistence type="inferred from homology"/>
<feature type="domain" description="TACO1/YebC-like N-terminal" evidence="8">
    <location>
        <begin position="5"/>
        <end position="76"/>
    </location>
</feature>
<dbReference type="STRING" id="580332.Slit_0511"/>
<dbReference type="Gene3D" id="3.30.70.980">
    <property type="match status" value="2"/>
</dbReference>
<dbReference type="Proteomes" id="UP000001625">
    <property type="component" value="Chromosome"/>
</dbReference>
<evidence type="ECO:0000256" key="4">
    <source>
        <dbReference type="ARBA" id="ARBA00023125"/>
    </source>
</evidence>
<dbReference type="HOGENOM" id="CLU_062974_2_2_4"/>
<evidence type="ECO:0000256" key="6">
    <source>
        <dbReference type="HAMAP-Rule" id="MF_00693"/>
    </source>
</evidence>
<evidence type="ECO:0000256" key="2">
    <source>
        <dbReference type="ARBA" id="ARBA00022490"/>
    </source>
</evidence>
<dbReference type="EMBL" id="CP001965">
    <property type="protein sequence ID" value="ADE10751.1"/>
    <property type="molecule type" value="Genomic_DNA"/>
</dbReference>
<evidence type="ECO:0000313" key="10">
    <source>
        <dbReference type="Proteomes" id="UP000001625"/>
    </source>
</evidence>
<dbReference type="Pfam" id="PF20772">
    <property type="entry name" value="TACO1_YebC_N"/>
    <property type="match status" value="1"/>
</dbReference>